<evidence type="ECO:0000256" key="8">
    <source>
        <dbReference type="SAM" id="MobiDB-lite"/>
    </source>
</evidence>
<evidence type="ECO:0000256" key="3">
    <source>
        <dbReference type="ARBA" id="ARBA00022692"/>
    </source>
</evidence>
<evidence type="ECO:0000256" key="4">
    <source>
        <dbReference type="ARBA" id="ARBA00022927"/>
    </source>
</evidence>
<keyword evidence="5" id="KW-1133">Transmembrane helix</keyword>
<comment type="caution">
    <text evidence="9">The sequence shown here is derived from an EMBL/GenBank/DDBJ whole genome shotgun (WGS) entry which is preliminary data.</text>
</comment>
<dbReference type="Pfam" id="PF02416">
    <property type="entry name" value="TatA_B_E"/>
    <property type="match status" value="1"/>
</dbReference>
<gene>
    <name evidence="9" type="ORF">Bequi_01125</name>
</gene>
<evidence type="ECO:0000313" key="10">
    <source>
        <dbReference type="Proteomes" id="UP001203761"/>
    </source>
</evidence>
<keyword evidence="10" id="KW-1185">Reference proteome</keyword>
<evidence type="ECO:0000256" key="5">
    <source>
        <dbReference type="ARBA" id="ARBA00022989"/>
    </source>
</evidence>
<proteinExistence type="predicted"/>
<evidence type="ECO:0000256" key="6">
    <source>
        <dbReference type="ARBA" id="ARBA00023010"/>
    </source>
</evidence>
<evidence type="ECO:0000256" key="7">
    <source>
        <dbReference type="ARBA" id="ARBA00023136"/>
    </source>
</evidence>
<keyword evidence="4" id="KW-0653">Protein transport</keyword>
<keyword evidence="7" id="KW-0472">Membrane</keyword>
<sequence>MEIFGLNGWEPLVLIIVFLVVIGPQRLPEYTRNVIQGVRRARRWVEESRATVENEMGMSMDELRKYDPRQYDPRRIIRDAWGDTSLDDIMPDTKSLVSAATVGGAAAAGSAAGSSRSDRSVSRADASDAGDGRAPFDPEAT</sequence>
<keyword evidence="6" id="KW-0811">Translocation</keyword>
<accession>A0ABT0QWL3</accession>
<protein>
    <submittedName>
        <fullName evidence="9">Translocase</fullName>
    </submittedName>
</protein>
<dbReference type="InterPro" id="IPR003369">
    <property type="entry name" value="TatA/B/E"/>
</dbReference>
<reference evidence="9" key="1">
    <citation type="submission" date="2022-02" db="EMBL/GenBank/DDBJ databases">
        <authorList>
            <person name="Lee M."/>
            <person name="Kim S.-J."/>
            <person name="Jung M.-Y."/>
        </authorList>
    </citation>
    <scope>NUCLEOTIDE SEQUENCE</scope>
    <source>
        <strain evidence="9">JHP9</strain>
    </source>
</reference>
<dbReference type="PRINTS" id="PR01506">
    <property type="entry name" value="TATBPROTEIN"/>
</dbReference>
<keyword evidence="3" id="KW-0812">Transmembrane</keyword>
<dbReference type="EMBL" id="JAKNCJ010000001">
    <property type="protein sequence ID" value="MCL6422000.1"/>
    <property type="molecule type" value="Genomic_DNA"/>
</dbReference>
<dbReference type="Proteomes" id="UP001203761">
    <property type="component" value="Unassembled WGS sequence"/>
</dbReference>
<comment type="subcellular location">
    <subcellularLocation>
        <location evidence="1">Membrane</location>
        <topology evidence="1">Single-pass membrane protein</topology>
    </subcellularLocation>
</comment>
<keyword evidence="2" id="KW-0813">Transport</keyword>
<organism evidence="9 10">
    <name type="scientific">Brachybacterium equifaecis</name>
    <dbReference type="NCBI Taxonomy" id="2910770"/>
    <lineage>
        <taxon>Bacteria</taxon>
        <taxon>Bacillati</taxon>
        <taxon>Actinomycetota</taxon>
        <taxon>Actinomycetes</taxon>
        <taxon>Micrococcales</taxon>
        <taxon>Dermabacteraceae</taxon>
        <taxon>Brachybacterium</taxon>
    </lineage>
</organism>
<evidence type="ECO:0000256" key="1">
    <source>
        <dbReference type="ARBA" id="ARBA00004167"/>
    </source>
</evidence>
<evidence type="ECO:0000313" key="9">
    <source>
        <dbReference type="EMBL" id="MCL6422000.1"/>
    </source>
</evidence>
<evidence type="ECO:0000256" key="2">
    <source>
        <dbReference type="ARBA" id="ARBA00022448"/>
    </source>
</evidence>
<name>A0ABT0QWL3_9MICO</name>
<feature type="region of interest" description="Disordered" evidence="8">
    <location>
        <begin position="107"/>
        <end position="141"/>
    </location>
</feature>
<dbReference type="Gene3D" id="1.20.5.3310">
    <property type="match status" value="1"/>
</dbReference>
<feature type="compositionally biased region" description="Basic and acidic residues" evidence="8">
    <location>
        <begin position="116"/>
        <end position="141"/>
    </location>
</feature>
<dbReference type="RefSeq" id="WP_249736163.1">
    <property type="nucleotide sequence ID" value="NZ_JAKNCJ010000001.1"/>
</dbReference>